<keyword evidence="2" id="KW-1185">Reference proteome</keyword>
<sequence length="247" mass="30500">MNIEKENNNELFFKELKSKTCNPEILYNISLKGIYLYKPLYLYKRIKYHEYVVDISLMNKQYFIIYNDKQYERLIEKFEKYEVNDNNNSYILTLLKEYSHISLYCLLKHNYISYKIFDYLKYDTISYIRFIFITFYIAYYLKENINLKNINKFSLIFRDKYLNDDELSKVLKDPEYILYKSENDTTMEHNYFYTIILRCCVIESLIYNNKSKFVINTLTELLNNYVPLSYNFKENKLRFERTEHRSF</sequence>
<evidence type="ECO:0000313" key="1">
    <source>
        <dbReference type="EMBL" id="ORY20347.1"/>
    </source>
</evidence>
<dbReference type="Proteomes" id="UP000193920">
    <property type="component" value="Unassembled WGS sequence"/>
</dbReference>
<reference evidence="1 2" key="1">
    <citation type="submission" date="2016-08" db="EMBL/GenBank/DDBJ databases">
        <title>A Parts List for Fungal Cellulosomes Revealed by Comparative Genomics.</title>
        <authorList>
            <consortium name="DOE Joint Genome Institute"/>
            <person name="Haitjema C.H."/>
            <person name="Gilmore S.P."/>
            <person name="Henske J.K."/>
            <person name="Solomon K.V."/>
            <person name="De Groot R."/>
            <person name="Kuo A."/>
            <person name="Mondo S.J."/>
            <person name="Salamov A.A."/>
            <person name="Labutti K."/>
            <person name="Zhao Z."/>
            <person name="Chiniquy J."/>
            <person name="Barry K."/>
            <person name="Brewer H.M."/>
            <person name="Purvine S.O."/>
            <person name="Wright A.T."/>
            <person name="Boxma B."/>
            <person name="Van Alen T."/>
            <person name="Hackstein J.H."/>
            <person name="Baker S.E."/>
            <person name="Grigoriev I.V."/>
            <person name="O'Malley M.A."/>
        </authorList>
    </citation>
    <scope>NUCLEOTIDE SEQUENCE [LARGE SCALE GENOMIC DNA]</scope>
    <source>
        <strain evidence="1 2">G1</strain>
    </source>
</reference>
<comment type="caution">
    <text evidence="1">The sequence shown here is derived from an EMBL/GenBank/DDBJ whole genome shotgun (WGS) entry which is preliminary data.</text>
</comment>
<accession>A0A1Y2ADK1</accession>
<dbReference type="AlphaFoldDB" id="A0A1Y2ADK1"/>
<evidence type="ECO:0000313" key="2">
    <source>
        <dbReference type="Proteomes" id="UP000193920"/>
    </source>
</evidence>
<gene>
    <name evidence="1" type="ORF">LY90DRAFT_633853</name>
</gene>
<dbReference type="EMBL" id="MCOG01000292">
    <property type="protein sequence ID" value="ORY20347.1"/>
    <property type="molecule type" value="Genomic_DNA"/>
</dbReference>
<organism evidence="1 2">
    <name type="scientific">Neocallimastix californiae</name>
    <dbReference type="NCBI Taxonomy" id="1754190"/>
    <lineage>
        <taxon>Eukaryota</taxon>
        <taxon>Fungi</taxon>
        <taxon>Fungi incertae sedis</taxon>
        <taxon>Chytridiomycota</taxon>
        <taxon>Chytridiomycota incertae sedis</taxon>
        <taxon>Neocallimastigomycetes</taxon>
        <taxon>Neocallimastigales</taxon>
        <taxon>Neocallimastigaceae</taxon>
        <taxon>Neocallimastix</taxon>
    </lineage>
</organism>
<protein>
    <submittedName>
        <fullName evidence="1">Uncharacterized protein</fullName>
    </submittedName>
</protein>
<proteinExistence type="predicted"/>
<name>A0A1Y2ADK1_9FUNG</name>